<dbReference type="GO" id="GO:0031177">
    <property type="term" value="F:phosphopantetheine binding"/>
    <property type="evidence" value="ECO:0007669"/>
    <property type="project" value="InterPro"/>
</dbReference>
<evidence type="ECO:0000256" key="3">
    <source>
        <dbReference type="ARBA" id="ARBA00022679"/>
    </source>
</evidence>
<dbReference type="InterPro" id="IPR042104">
    <property type="entry name" value="PKS_dehydratase_sf"/>
</dbReference>
<feature type="domain" description="Carrier" evidence="7">
    <location>
        <begin position="1783"/>
        <end position="1860"/>
    </location>
</feature>
<dbReference type="SUPFAM" id="SSF52151">
    <property type="entry name" value="FabD/lysophospholipase-like"/>
    <property type="match status" value="1"/>
</dbReference>
<dbReference type="InterPro" id="IPR020841">
    <property type="entry name" value="PKS_Beta-ketoAc_synthase_dom"/>
</dbReference>
<dbReference type="InterPro" id="IPR014030">
    <property type="entry name" value="Ketoacyl_synth_N"/>
</dbReference>
<feature type="domain" description="Ketosynthase family 3 (KS3)" evidence="8">
    <location>
        <begin position="373"/>
        <end position="807"/>
    </location>
</feature>
<dbReference type="Pfam" id="PF00109">
    <property type="entry name" value="ketoacyl-synt"/>
    <property type="match status" value="1"/>
</dbReference>
<feature type="region of interest" description="Disordered" evidence="6">
    <location>
        <begin position="1611"/>
        <end position="1637"/>
    </location>
</feature>
<dbReference type="PROSITE" id="PS52019">
    <property type="entry name" value="PKS_MFAS_DH"/>
    <property type="match status" value="1"/>
</dbReference>
<dbReference type="Gene3D" id="3.30.70.3290">
    <property type="match status" value="1"/>
</dbReference>
<dbReference type="Pfam" id="PF00550">
    <property type="entry name" value="PP-binding"/>
    <property type="match status" value="2"/>
</dbReference>
<dbReference type="InterPro" id="IPR049551">
    <property type="entry name" value="PKS_DH_C"/>
</dbReference>
<feature type="active site" description="Proton acceptor; for dehydratase activity" evidence="5">
    <location>
        <position position="1326"/>
    </location>
</feature>
<feature type="domain" description="PKS/mFAS DH" evidence="9">
    <location>
        <begin position="1294"/>
        <end position="1600"/>
    </location>
</feature>
<dbReference type="NCBIfam" id="TIGR04532">
    <property type="entry name" value="PT_fungal_PKS"/>
    <property type="match status" value="1"/>
</dbReference>
<dbReference type="InterPro" id="IPR001031">
    <property type="entry name" value="Thioesterase"/>
</dbReference>
<dbReference type="PANTHER" id="PTHR43775:SF37">
    <property type="entry name" value="SI:DKEY-61P9.11"/>
    <property type="match status" value="1"/>
</dbReference>
<dbReference type="Gene3D" id="3.10.129.110">
    <property type="entry name" value="Polyketide synthase dehydratase"/>
    <property type="match status" value="1"/>
</dbReference>
<dbReference type="PROSITE" id="PS50075">
    <property type="entry name" value="CARRIER"/>
    <property type="match status" value="2"/>
</dbReference>
<dbReference type="Gene3D" id="3.40.366.10">
    <property type="entry name" value="Malonyl-Coenzyme A Acyl Carrier Protein, domain 2"/>
    <property type="match status" value="2"/>
</dbReference>
<evidence type="ECO:0000259" key="7">
    <source>
        <dbReference type="PROSITE" id="PS50075"/>
    </source>
</evidence>
<feature type="region of interest" description="C-terminal hotdog fold" evidence="5">
    <location>
        <begin position="1451"/>
        <end position="1600"/>
    </location>
</feature>
<dbReference type="InterPro" id="IPR009081">
    <property type="entry name" value="PP-bd_ACP"/>
</dbReference>
<evidence type="ECO:0000259" key="9">
    <source>
        <dbReference type="PROSITE" id="PS52019"/>
    </source>
</evidence>
<dbReference type="SMART" id="SM00823">
    <property type="entry name" value="PKS_PP"/>
    <property type="match status" value="2"/>
</dbReference>
<dbReference type="Pfam" id="PF22621">
    <property type="entry name" value="CurL-like_PKS_C"/>
    <property type="match status" value="1"/>
</dbReference>
<dbReference type="SUPFAM" id="SSF55048">
    <property type="entry name" value="Probable ACP-binding domain of malonyl-CoA ACP transacylase"/>
    <property type="match status" value="1"/>
</dbReference>
<feature type="region of interest" description="N-terminal hotdog fold" evidence="5">
    <location>
        <begin position="1294"/>
        <end position="1424"/>
    </location>
</feature>
<feature type="domain" description="Carrier" evidence="7">
    <location>
        <begin position="1647"/>
        <end position="1728"/>
    </location>
</feature>
<dbReference type="PANTHER" id="PTHR43775">
    <property type="entry name" value="FATTY ACID SYNTHASE"/>
    <property type="match status" value="1"/>
</dbReference>
<feature type="active site" description="Proton donor; for dehydratase activity" evidence="5">
    <location>
        <position position="1512"/>
    </location>
</feature>
<feature type="region of interest" description="Disordered" evidence="6">
    <location>
        <begin position="1748"/>
        <end position="1787"/>
    </location>
</feature>
<keyword evidence="1" id="KW-0596">Phosphopantetheine</keyword>
<dbReference type="SMART" id="SM00825">
    <property type="entry name" value="PKS_KS"/>
    <property type="match status" value="1"/>
</dbReference>
<evidence type="ECO:0000256" key="1">
    <source>
        <dbReference type="ARBA" id="ARBA00022450"/>
    </source>
</evidence>
<dbReference type="InterPro" id="IPR006162">
    <property type="entry name" value="Ppantetheine_attach_site"/>
</dbReference>
<dbReference type="InterPro" id="IPR030918">
    <property type="entry name" value="PT_fungal_PKS"/>
</dbReference>
<dbReference type="Gene3D" id="1.10.1200.10">
    <property type="entry name" value="ACP-like"/>
    <property type="match status" value="2"/>
</dbReference>
<dbReference type="CDD" id="cd00833">
    <property type="entry name" value="PKS"/>
    <property type="match status" value="1"/>
</dbReference>
<dbReference type="Gene3D" id="3.40.47.10">
    <property type="match status" value="1"/>
</dbReference>
<dbReference type="OrthoDB" id="329835at2759"/>
<dbReference type="SUPFAM" id="SSF53901">
    <property type="entry name" value="Thiolase-like"/>
    <property type="match status" value="1"/>
</dbReference>
<dbReference type="InterPro" id="IPR016035">
    <property type="entry name" value="Acyl_Trfase/lysoPLipase"/>
</dbReference>
<gene>
    <name evidence="10" type="ORF">B0I35DRAFT_508476</name>
</gene>
<dbReference type="PROSITE" id="PS52004">
    <property type="entry name" value="KS3_2"/>
    <property type="match status" value="1"/>
</dbReference>
<feature type="compositionally biased region" description="Polar residues" evidence="6">
    <location>
        <begin position="1620"/>
        <end position="1631"/>
    </location>
</feature>
<sequence length="2166" mass="234723">MADKMSFLLFGDFSHDTHALLANLYRDQSLGVLTKSFIEEAGLALRDEVATSEALFVGETPCFRSIKQLNEACIKGNVAHGGIGAALLTTAQLAEYIDRVEKHGDIAYPGKSYSIGVGVGQVAAGAAACAQSPLQMLSVSVQAVRLAFRLGSHVEAVAQQFHQGTVKSDVWTHRYVAVAEDQAQAKVARFNASKARPLTNQAYISAVHPSYVEVSGPPRTLRDLQHQGVLGVTPVVSAKRWPYHASHLHSSADVERILHGLEESLPSQPGRHLFISSNGETGLQEQSTSLWRGIVNDCLSAVVGVHRVLRNCIEAAGRHSGGLCSVSSYGADDFRDTLVQVLRAETDLSISVNSLAEPSSPPLPVPSTRSGSRCKLAIVGMSGRFPDADSHEALWDLLCQGLDVHRKVPKDRFSLDTHYDPTGRAINTTHTPYGCWIKNPGLFDPRFFNMSPREALQTDPMQRLAIATAYEALEMAGYVPNRTPSTRLDRIGTFYGQTSDDWREINAAQDIDTYFITGGVRAFGPGRINYHFGFSGPSLSIDTACSSSAAALQVACTSLWARECDTAVVGGLSVLGNPDIFCGLSRGQFLSKTGPCATFDNAADGYCRADGCASVIVKRLDDALEDRDNVLAVILGTATNHSADAISITHPHGPTQSALSSAILEDAGVDPTDVDYVEMHGTGTQAGDGTEMVSVTSVFAPADKKRPADRPLYLGAIKSNVGHGEAASGVTALCKVLLMFQKNLIPPHVGIKAGSIMNTTFPKDLSERNVNIAFHLTPFKRSDGRPRRVFVNNFSAAGGNTGLLLEDSPARQECQPDPRGTHIIAITAKSKSSMIRNAERLVDWMRQHPQTPVSHVAYTTTARRIQHHWRLNVTASSLAEAEAAIQEKLASRDSLVPPVAANGKKQQIAFLFTGQGSHYVGMGQELYAHCSVFRKAIDSFNDIARLHGFPSFLSLLDGSARDLDGLSPVQAQLGLCCLEMALARLWASWGVQPDVVVGHSLGEYAALHAAGVLSASDTIFLVGKRAELLVDKCTPGTHAMLAVQGPLDSVMAALDSHTDIDVACINSPRETVLSGKSEKTAEVSAQLAEGGFKCTKLNVPFAFHSAQVEPILEEFEALGSNIHFSKPTKAIISPMLGRPLGDEEIAADYLRKHAREAVDFCGSIEASRQSGIIDDKTLWIEVGPHPVCTNLIKATLSPSTAAAASLRRNKSAFEILSTSLCSLHSAGLDINWNEFHKDFADSTRLLDLPAYSFDDKNYWIQYEGDWCLTKGRQPTPVLEDTKPVKPTLSTPSVHGVVKEEVDGETVRVETETDLSREDIKAAVTGHLCNGTPLCPSSLYADMAMTVSDYAYKLLRPEQDIGLNVADMEVPKTLIYDDSKGPQILHCLVVANVATGTADVSFFVDQGTSRTTHATCRVLFGDKEAWSNDFEKVHYLIHSRVDSLLADEKTGKASKIGRGLAYKLFTALVDYSKRYQGMQEVILDSELCEATAKVSLQTNEDDESFFFNPFWIDSTAHISGFIINGTDAVDSREQVFVSHGWGSLRFVEKLSSSKQYRSYVRMQPIKGTKMMSGDVYVFHDDRIIGIVGDLRFQSIPRKVLNVVLPPRGSAAVAPVPKKALPSSSEPRKTSPTVPDEASKRITTENLGAVNAKLTRSITASFLEILKTEIGCEADELVDNIAFADLGCDSLMALTVSGRMREELDIDVDSHAFLEHQTIGEFKQFLIAFEPQGAAPPLLRRESTGKVSSASASTGFASDSGLDADSAITTPTNESDDMSLKPEPAGSTELRDVVRSTIAREIGVDVEEIVAAPDLTALGVDSLMALTISGHLRETTDLDLPGDLFSTGRSLADIEKILGVGSPKPEQRNGLMVTPAARVINTHPGNTTATIYKPPPPTEIVDDFPHRKAKSILLQGSIRNATRNLFMLPDGGGSSLSYGHIGKILPEWAVWGLFSPFMKTPREFNCGVYGIAAKFIEEMKNRQPVGPYALAGWSAGGVVAYEMVNQLTRAGEVVDKLILIDSPCPVIIEPLPNGLHAWFAEIGILGEDNAENNKKIPDWLLPHFESSIKALSNYTAVPIPRDKCPQVTAIWCEDGVCKNPQDPRPDPYPTGHALFLLDNRVDFGPNRWDEYLDIDKIQTRRMPGNHFSMMTGDLAKHLGVFMNEALAA</sequence>
<evidence type="ECO:0000313" key="10">
    <source>
        <dbReference type="EMBL" id="KAH7326229.1"/>
    </source>
</evidence>
<comment type="caution">
    <text evidence="10">The sequence shown here is derived from an EMBL/GenBank/DDBJ whole genome shotgun (WGS) entry which is preliminary data.</text>
</comment>
<organism evidence="10 11">
    <name type="scientific">Stachybotrys elegans</name>
    <dbReference type="NCBI Taxonomy" id="80388"/>
    <lineage>
        <taxon>Eukaryota</taxon>
        <taxon>Fungi</taxon>
        <taxon>Dikarya</taxon>
        <taxon>Ascomycota</taxon>
        <taxon>Pezizomycotina</taxon>
        <taxon>Sordariomycetes</taxon>
        <taxon>Hypocreomycetidae</taxon>
        <taxon>Hypocreales</taxon>
        <taxon>Stachybotryaceae</taxon>
        <taxon>Stachybotrys</taxon>
    </lineage>
</organism>
<dbReference type="InterPro" id="IPR036736">
    <property type="entry name" value="ACP-like_sf"/>
</dbReference>
<dbReference type="GO" id="GO:0006633">
    <property type="term" value="P:fatty acid biosynthetic process"/>
    <property type="evidence" value="ECO:0007669"/>
    <property type="project" value="InterPro"/>
</dbReference>
<dbReference type="FunFam" id="3.10.129.110:FF:000001">
    <property type="entry name" value="Sterigmatocystin biosynthesis polyketide synthase"/>
    <property type="match status" value="1"/>
</dbReference>
<evidence type="ECO:0000256" key="6">
    <source>
        <dbReference type="SAM" id="MobiDB-lite"/>
    </source>
</evidence>
<dbReference type="InterPro" id="IPR014031">
    <property type="entry name" value="Ketoacyl_synth_C"/>
</dbReference>
<dbReference type="SUPFAM" id="SSF47336">
    <property type="entry name" value="ACP-like"/>
    <property type="match status" value="2"/>
</dbReference>
<dbReference type="InterPro" id="IPR001227">
    <property type="entry name" value="Ac_transferase_dom_sf"/>
</dbReference>
<dbReference type="InterPro" id="IPR020806">
    <property type="entry name" value="PKS_PP-bd"/>
</dbReference>
<dbReference type="SMART" id="SM00827">
    <property type="entry name" value="PKS_AT"/>
    <property type="match status" value="1"/>
</dbReference>
<dbReference type="Pfam" id="PF14765">
    <property type="entry name" value="PS-DH"/>
    <property type="match status" value="1"/>
</dbReference>
<dbReference type="InterPro" id="IPR016039">
    <property type="entry name" value="Thiolase-like"/>
</dbReference>
<dbReference type="Gene3D" id="3.40.50.1820">
    <property type="entry name" value="alpha/beta hydrolase"/>
    <property type="match status" value="1"/>
</dbReference>
<evidence type="ECO:0000313" key="11">
    <source>
        <dbReference type="Proteomes" id="UP000813444"/>
    </source>
</evidence>
<dbReference type="InterPro" id="IPR014043">
    <property type="entry name" value="Acyl_transferase_dom"/>
</dbReference>
<dbReference type="FunFam" id="3.40.366.10:FF:000002">
    <property type="entry name" value="Probable polyketide synthase 2"/>
    <property type="match status" value="1"/>
</dbReference>
<dbReference type="EMBL" id="JAGPNK010000002">
    <property type="protein sequence ID" value="KAH7326229.1"/>
    <property type="molecule type" value="Genomic_DNA"/>
</dbReference>
<dbReference type="InterPro" id="IPR018201">
    <property type="entry name" value="Ketoacyl_synth_AS"/>
</dbReference>
<dbReference type="PROSITE" id="PS00606">
    <property type="entry name" value="KS3_1"/>
    <property type="match status" value="1"/>
</dbReference>
<dbReference type="InterPro" id="IPR032088">
    <property type="entry name" value="SAT"/>
</dbReference>
<protein>
    <submittedName>
        <fullName evidence="10">Beta-ketoacyl synthase domain-containing protein</fullName>
    </submittedName>
</protein>
<dbReference type="GO" id="GO:0004315">
    <property type="term" value="F:3-oxoacyl-[acyl-carrier-protein] synthase activity"/>
    <property type="evidence" value="ECO:0007669"/>
    <property type="project" value="InterPro"/>
</dbReference>
<reference evidence="10" key="1">
    <citation type="journal article" date="2021" name="Nat. Commun.">
        <title>Genetic determinants of endophytism in the Arabidopsis root mycobiome.</title>
        <authorList>
            <person name="Mesny F."/>
            <person name="Miyauchi S."/>
            <person name="Thiergart T."/>
            <person name="Pickel B."/>
            <person name="Atanasova L."/>
            <person name="Karlsson M."/>
            <person name="Huettel B."/>
            <person name="Barry K.W."/>
            <person name="Haridas S."/>
            <person name="Chen C."/>
            <person name="Bauer D."/>
            <person name="Andreopoulos W."/>
            <person name="Pangilinan J."/>
            <person name="LaButti K."/>
            <person name="Riley R."/>
            <person name="Lipzen A."/>
            <person name="Clum A."/>
            <person name="Drula E."/>
            <person name="Henrissat B."/>
            <person name="Kohler A."/>
            <person name="Grigoriev I.V."/>
            <person name="Martin F.M."/>
            <person name="Hacquard S."/>
        </authorList>
    </citation>
    <scope>NUCLEOTIDE SEQUENCE</scope>
    <source>
        <strain evidence="10">MPI-CAGE-CH-0235</strain>
    </source>
</reference>
<evidence type="ECO:0000259" key="8">
    <source>
        <dbReference type="PROSITE" id="PS52004"/>
    </source>
</evidence>
<dbReference type="Pfam" id="PF00975">
    <property type="entry name" value="Thioesterase"/>
    <property type="match status" value="1"/>
</dbReference>
<evidence type="ECO:0000256" key="2">
    <source>
        <dbReference type="ARBA" id="ARBA00022553"/>
    </source>
</evidence>
<dbReference type="GO" id="GO:0044550">
    <property type="term" value="P:secondary metabolite biosynthetic process"/>
    <property type="evidence" value="ECO:0007669"/>
    <property type="project" value="UniProtKB-ARBA"/>
</dbReference>
<dbReference type="SUPFAM" id="SSF53474">
    <property type="entry name" value="alpha/beta-Hydrolases"/>
    <property type="match status" value="1"/>
</dbReference>
<dbReference type="InterPro" id="IPR029058">
    <property type="entry name" value="AB_hydrolase_fold"/>
</dbReference>
<dbReference type="InterPro" id="IPR016036">
    <property type="entry name" value="Malonyl_transacylase_ACP-bd"/>
</dbReference>
<dbReference type="Pfam" id="PF16073">
    <property type="entry name" value="SAT"/>
    <property type="match status" value="1"/>
</dbReference>
<dbReference type="PROSITE" id="PS00012">
    <property type="entry name" value="PHOSPHOPANTETHEINE"/>
    <property type="match status" value="1"/>
</dbReference>
<dbReference type="InterPro" id="IPR050091">
    <property type="entry name" value="PKS_NRPS_Biosynth_Enz"/>
</dbReference>
<dbReference type="Pfam" id="PF02801">
    <property type="entry name" value="Ketoacyl-synt_C"/>
    <property type="match status" value="1"/>
</dbReference>
<dbReference type="Pfam" id="PF00698">
    <property type="entry name" value="Acyl_transf_1"/>
    <property type="match status" value="1"/>
</dbReference>
<accession>A0A8K0SZD7</accession>
<keyword evidence="2" id="KW-0597">Phosphoprotein</keyword>
<name>A0A8K0SZD7_9HYPO</name>
<dbReference type="InterPro" id="IPR049900">
    <property type="entry name" value="PKS_mFAS_DH"/>
</dbReference>
<keyword evidence="11" id="KW-1185">Reference proteome</keyword>
<dbReference type="Proteomes" id="UP000813444">
    <property type="component" value="Unassembled WGS sequence"/>
</dbReference>
<dbReference type="GO" id="GO:0004312">
    <property type="term" value="F:fatty acid synthase activity"/>
    <property type="evidence" value="ECO:0007669"/>
    <property type="project" value="TreeGrafter"/>
</dbReference>
<proteinExistence type="predicted"/>
<keyword evidence="4" id="KW-0511">Multifunctional enzyme</keyword>
<keyword evidence="3" id="KW-0808">Transferase</keyword>
<evidence type="ECO:0000256" key="4">
    <source>
        <dbReference type="ARBA" id="ARBA00023268"/>
    </source>
</evidence>
<evidence type="ECO:0000256" key="5">
    <source>
        <dbReference type="PROSITE-ProRule" id="PRU01363"/>
    </source>
</evidence>